<dbReference type="Proteomes" id="UP000269721">
    <property type="component" value="Unassembled WGS sequence"/>
</dbReference>
<evidence type="ECO:0000256" key="1">
    <source>
        <dbReference type="SAM" id="MobiDB-lite"/>
    </source>
</evidence>
<dbReference type="OrthoDB" id="99432at2759"/>
<dbReference type="AlphaFoldDB" id="A0A4P9WK17"/>
<dbReference type="PANTHER" id="PTHR34409">
    <property type="entry name" value="SET DOMAIN-CONTAINING PROTEIN"/>
    <property type="match status" value="1"/>
</dbReference>
<organism evidence="3 4">
    <name type="scientific">Blyttiomyces helicus</name>
    <dbReference type="NCBI Taxonomy" id="388810"/>
    <lineage>
        <taxon>Eukaryota</taxon>
        <taxon>Fungi</taxon>
        <taxon>Fungi incertae sedis</taxon>
        <taxon>Chytridiomycota</taxon>
        <taxon>Chytridiomycota incertae sedis</taxon>
        <taxon>Chytridiomycetes</taxon>
        <taxon>Chytridiomycetes incertae sedis</taxon>
        <taxon>Blyttiomyces</taxon>
    </lineage>
</organism>
<reference evidence="4" key="1">
    <citation type="journal article" date="2018" name="Nat. Microbiol.">
        <title>Leveraging single-cell genomics to expand the fungal tree of life.</title>
        <authorList>
            <person name="Ahrendt S.R."/>
            <person name="Quandt C.A."/>
            <person name="Ciobanu D."/>
            <person name="Clum A."/>
            <person name="Salamov A."/>
            <person name="Andreopoulos B."/>
            <person name="Cheng J.F."/>
            <person name="Woyke T."/>
            <person name="Pelin A."/>
            <person name="Henrissat B."/>
            <person name="Reynolds N.K."/>
            <person name="Benny G.L."/>
            <person name="Smith M.E."/>
            <person name="James T.Y."/>
            <person name="Grigoriev I.V."/>
        </authorList>
    </citation>
    <scope>NUCLEOTIDE SEQUENCE [LARGE SCALE GENOMIC DNA]</scope>
</reference>
<evidence type="ECO:0000313" key="4">
    <source>
        <dbReference type="Proteomes" id="UP000269721"/>
    </source>
</evidence>
<gene>
    <name evidence="3" type="ORF">BDK51DRAFT_28304</name>
</gene>
<name>A0A4P9WK17_9FUNG</name>
<feature type="region of interest" description="Disordered" evidence="1">
    <location>
        <begin position="96"/>
        <end position="123"/>
    </location>
</feature>
<keyword evidence="4" id="KW-1185">Reference proteome</keyword>
<accession>A0A4P9WK17</accession>
<protein>
    <recommendedName>
        <fullName evidence="2">DUF6818 domain-containing protein</fullName>
    </recommendedName>
</protein>
<evidence type="ECO:0000313" key="3">
    <source>
        <dbReference type="EMBL" id="RKO91016.1"/>
    </source>
</evidence>
<dbReference type="InterPro" id="IPR049203">
    <property type="entry name" value="DUF6818"/>
</dbReference>
<feature type="domain" description="DUF6818" evidence="2">
    <location>
        <begin position="32"/>
        <end position="110"/>
    </location>
</feature>
<proteinExistence type="predicted"/>
<dbReference type="Pfam" id="PF20681">
    <property type="entry name" value="DUF6818"/>
    <property type="match status" value="1"/>
</dbReference>
<dbReference type="EMBL" id="KZ995268">
    <property type="protein sequence ID" value="RKO91016.1"/>
    <property type="molecule type" value="Genomic_DNA"/>
</dbReference>
<feature type="compositionally biased region" description="Acidic residues" evidence="1">
    <location>
        <begin position="102"/>
        <end position="123"/>
    </location>
</feature>
<dbReference type="PANTHER" id="PTHR34409:SF1">
    <property type="entry name" value="MYB-LIKE DOMAIN-CONTAINING PROTEIN"/>
    <property type="match status" value="1"/>
</dbReference>
<evidence type="ECO:0000259" key="2">
    <source>
        <dbReference type="Pfam" id="PF20681"/>
    </source>
</evidence>
<sequence length="155" mass="17448">MRVELGGEGGEGTVPLKASKVSLTWMDNTHLPLGAVGWEAVADKYNKSPPQSYTEQWRGPQTFWYILISHFLNTKGEPDCPPDILRAKRIQRKIESHSGAIDLDDDNDHDDLGEDTTREDEEEVYKRMPMTTVKRDLSIPSKTKTSGVAMNSMKL</sequence>